<organism evidence="3 4">
    <name type="scientific">Penicillium alfredii</name>
    <dbReference type="NCBI Taxonomy" id="1506179"/>
    <lineage>
        <taxon>Eukaryota</taxon>
        <taxon>Fungi</taxon>
        <taxon>Dikarya</taxon>
        <taxon>Ascomycota</taxon>
        <taxon>Pezizomycotina</taxon>
        <taxon>Eurotiomycetes</taxon>
        <taxon>Eurotiomycetidae</taxon>
        <taxon>Eurotiales</taxon>
        <taxon>Aspergillaceae</taxon>
        <taxon>Penicillium</taxon>
    </lineage>
</organism>
<comment type="caution">
    <text evidence="3">The sequence shown here is derived from an EMBL/GenBank/DDBJ whole genome shotgun (WGS) entry which is preliminary data.</text>
</comment>
<proteinExistence type="predicted"/>
<feature type="region of interest" description="Disordered" evidence="2">
    <location>
        <begin position="25"/>
        <end position="88"/>
    </location>
</feature>
<feature type="region of interest" description="Disordered" evidence="2">
    <location>
        <begin position="178"/>
        <end position="198"/>
    </location>
</feature>
<dbReference type="OrthoDB" id="5404651at2759"/>
<reference evidence="3" key="2">
    <citation type="journal article" date="2023" name="IMA Fungus">
        <title>Comparative genomic study of the Penicillium genus elucidates a diverse pangenome and 15 lateral gene transfer events.</title>
        <authorList>
            <person name="Petersen C."/>
            <person name="Sorensen T."/>
            <person name="Nielsen M.R."/>
            <person name="Sondergaard T.E."/>
            <person name="Sorensen J.L."/>
            <person name="Fitzpatrick D.A."/>
            <person name="Frisvad J.C."/>
            <person name="Nielsen K.L."/>
        </authorList>
    </citation>
    <scope>NUCLEOTIDE SEQUENCE</scope>
    <source>
        <strain evidence="3">IBT 34128</strain>
    </source>
</reference>
<reference evidence="3" key="1">
    <citation type="submission" date="2022-11" db="EMBL/GenBank/DDBJ databases">
        <authorList>
            <person name="Petersen C."/>
        </authorList>
    </citation>
    <scope>NUCLEOTIDE SEQUENCE</scope>
    <source>
        <strain evidence="3">IBT 34128</strain>
    </source>
</reference>
<dbReference type="Proteomes" id="UP001141434">
    <property type="component" value="Unassembled WGS sequence"/>
</dbReference>
<sequence length="424" mass="46462">MSHHANSLSQSSLAAPAEIVPATSVKRATLSPSPELSAMAKDQADKNKFLSPPPLSSSDMTPPPSTQIPGAPLRRSRTHSRSLSPSLVAPADLDKSLCDAYGASENLPTTEDIDNASETQLRTIAKDLLAVAQESRMSALHFKLQNSLVSFASNEAVKRAEVEHQLAKREVEILQSAEYRSRSRPAEPLTPQQSQSVTKDEYLAAVQRSQDLESVNTVLDRRLRRAKRAIDDSTAKSLELTEQNEMLKRRIEDNRRHFSQIFNYGSLSPSMQSELQTICRGEQTDGLAALLFADKFTNRLSEPHAAYGAHPSSLPMTPNHPRSARQERHYLTPLGNMRDNHYDSDSTVSLSVSEAGEEGPESPYPQMRSGVPKSSTLLQTKLFGQVSKPGVGRNHSTKRKAGSEESGTTTKKSRTNRVGLGIEA</sequence>
<accession>A0A9W9F9U3</accession>
<dbReference type="RefSeq" id="XP_056511770.1">
    <property type="nucleotide sequence ID" value="XM_056656157.1"/>
</dbReference>
<dbReference type="EMBL" id="JAPMSZ010000007">
    <property type="protein sequence ID" value="KAJ5096219.1"/>
    <property type="molecule type" value="Genomic_DNA"/>
</dbReference>
<evidence type="ECO:0000256" key="2">
    <source>
        <dbReference type="SAM" id="MobiDB-lite"/>
    </source>
</evidence>
<name>A0A9W9F9U3_9EURO</name>
<dbReference type="GeneID" id="81395325"/>
<feature type="coiled-coil region" evidence="1">
    <location>
        <begin position="223"/>
        <end position="250"/>
    </location>
</feature>
<feature type="region of interest" description="Disordered" evidence="2">
    <location>
        <begin position="334"/>
        <end position="424"/>
    </location>
</feature>
<gene>
    <name evidence="3" type="ORF">NUU61_005575</name>
</gene>
<evidence type="ECO:0000256" key="1">
    <source>
        <dbReference type="SAM" id="Coils"/>
    </source>
</evidence>
<keyword evidence="1" id="KW-0175">Coiled coil</keyword>
<dbReference type="AlphaFoldDB" id="A0A9W9F9U3"/>
<evidence type="ECO:0000313" key="3">
    <source>
        <dbReference type="EMBL" id="KAJ5096219.1"/>
    </source>
</evidence>
<feature type="compositionally biased region" description="Pro residues" evidence="2">
    <location>
        <begin position="51"/>
        <end position="66"/>
    </location>
</feature>
<protein>
    <submittedName>
        <fullName evidence="3">Uncharacterized protein</fullName>
    </submittedName>
</protein>
<evidence type="ECO:0000313" key="4">
    <source>
        <dbReference type="Proteomes" id="UP001141434"/>
    </source>
</evidence>
<keyword evidence="4" id="KW-1185">Reference proteome</keyword>